<dbReference type="PANTHER" id="PTHR34388">
    <property type="entry name" value="DNA POLYMERASE III SUBUNIT DELTA"/>
    <property type="match status" value="1"/>
</dbReference>
<evidence type="ECO:0000313" key="12">
    <source>
        <dbReference type="Proteomes" id="UP000019681"/>
    </source>
</evidence>
<dbReference type="PANTHER" id="PTHR34388:SF1">
    <property type="entry name" value="DNA POLYMERASE III SUBUNIT DELTA"/>
    <property type="match status" value="1"/>
</dbReference>
<dbReference type="Gene3D" id="3.40.50.300">
    <property type="entry name" value="P-loop containing nucleotide triphosphate hydrolases"/>
    <property type="match status" value="1"/>
</dbReference>
<evidence type="ECO:0000256" key="5">
    <source>
        <dbReference type="ARBA" id="ARBA00022705"/>
    </source>
</evidence>
<feature type="domain" description="DNA polymerase III delta N-terminal" evidence="9">
    <location>
        <begin position="24"/>
        <end position="133"/>
    </location>
</feature>
<dbReference type="GO" id="GO:0009360">
    <property type="term" value="C:DNA polymerase III complex"/>
    <property type="evidence" value="ECO:0007669"/>
    <property type="project" value="InterPro"/>
</dbReference>
<keyword evidence="5" id="KW-0235">DNA replication</keyword>
<dbReference type="Pfam" id="PF21694">
    <property type="entry name" value="DNA_pol3_delta_C"/>
    <property type="match status" value="1"/>
</dbReference>
<dbReference type="EMBL" id="AZQP01000020">
    <property type="protein sequence ID" value="EYE88493.1"/>
    <property type="molecule type" value="Genomic_DNA"/>
</dbReference>
<dbReference type="Proteomes" id="UP000019681">
    <property type="component" value="Unassembled WGS sequence"/>
</dbReference>
<dbReference type="AlphaFoldDB" id="A0A017RUQ7"/>
<accession>A0A017RUQ7</accession>
<dbReference type="Gene3D" id="1.10.8.60">
    <property type="match status" value="1"/>
</dbReference>
<dbReference type="GO" id="GO:0003677">
    <property type="term" value="F:DNA binding"/>
    <property type="evidence" value="ECO:0007669"/>
    <property type="project" value="InterPro"/>
</dbReference>
<dbReference type="InterPro" id="IPR005790">
    <property type="entry name" value="DNA_polIII_delta"/>
</dbReference>
<evidence type="ECO:0000259" key="9">
    <source>
        <dbReference type="Pfam" id="PF06144"/>
    </source>
</evidence>
<evidence type="ECO:0000256" key="1">
    <source>
        <dbReference type="ARBA" id="ARBA00012417"/>
    </source>
</evidence>
<comment type="similarity">
    <text evidence="7">Belongs to the DNA polymerase HolA subunit family.</text>
</comment>
<dbReference type="GO" id="GO:0006261">
    <property type="term" value="P:DNA-templated DNA replication"/>
    <property type="evidence" value="ECO:0007669"/>
    <property type="project" value="TreeGrafter"/>
</dbReference>
<keyword evidence="6" id="KW-0239">DNA-directed DNA polymerase</keyword>
<protein>
    <recommendedName>
        <fullName evidence="2">DNA polymerase III subunit delta</fullName>
        <ecNumber evidence="1">2.7.7.7</ecNumber>
    </recommendedName>
</protein>
<evidence type="ECO:0000313" key="11">
    <source>
        <dbReference type="EMBL" id="EYE88493.1"/>
    </source>
</evidence>
<dbReference type="STRING" id="1403537.Q428_07875"/>
<comment type="caution">
    <text evidence="11">The sequence shown here is derived from an EMBL/GenBank/DDBJ whole genome shotgun (WGS) entry which is preliminary data.</text>
</comment>
<dbReference type="RefSeq" id="WP_035379695.1">
    <property type="nucleotide sequence ID" value="NZ_AZQP01000020.1"/>
</dbReference>
<dbReference type="EC" id="2.7.7.7" evidence="1"/>
<dbReference type="InterPro" id="IPR027417">
    <property type="entry name" value="P-loop_NTPase"/>
</dbReference>
<evidence type="ECO:0000259" key="10">
    <source>
        <dbReference type="Pfam" id="PF21694"/>
    </source>
</evidence>
<dbReference type="SUPFAM" id="SSF48019">
    <property type="entry name" value="post-AAA+ oligomerization domain-like"/>
    <property type="match status" value="1"/>
</dbReference>
<dbReference type="InterPro" id="IPR008921">
    <property type="entry name" value="DNA_pol3_clamp-load_cplx_C"/>
</dbReference>
<dbReference type="NCBIfam" id="TIGR01128">
    <property type="entry name" value="holA"/>
    <property type="match status" value="1"/>
</dbReference>
<feature type="domain" description="DNA polymerase III delta subunit-like C-terminal" evidence="10">
    <location>
        <begin position="210"/>
        <end position="329"/>
    </location>
</feature>
<dbReference type="SUPFAM" id="SSF52540">
    <property type="entry name" value="P-loop containing nucleoside triphosphate hydrolases"/>
    <property type="match status" value="1"/>
</dbReference>
<evidence type="ECO:0000256" key="7">
    <source>
        <dbReference type="ARBA" id="ARBA00034754"/>
    </source>
</evidence>
<evidence type="ECO:0000256" key="4">
    <source>
        <dbReference type="ARBA" id="ARBA00022695"/>
    </source>
</evidence>
<evidence type="ECO:0000256" key="3">
    <source>
        <dbReference type="ARBA" id="ARBA00022679"/>
    </source>
</evidence>
<keyword evidence="3" id="KW-0808">Transferase</keyword>
<proteinExistence type="inferred from homology"/>
<comment type="catalytic activity">
    <reaction evidence="8">
        <text>DNA(n) + a 2'-deoxyribonucleoside 5'-triphosphate = DNA(n+1) + diphosphate</text>
        <dbReference type="Rhea" id="RHEA:22508"/>
        <dbReference type="Rhea" id="RHEA-COMP:17339"/>
        <dbReference type="Rhea" id="RHEA-COMP:17340"/>
        <dbReference type="ChEBI" id="CHEBI:33019"/>
        <dbReference type="ChEBI" id="CHEBI:61560"/>
        <dbReference type="ChEBI" id="CHEBI:173112"/>
        <dbReference type="EC" id="2.7.7.7"/>
    </reaction>
</comment>
<dbReference type="Gene3D" id="1.20.272.10">
    <property type="match status" value="1"/>
</dbReference>
<reference evidence="11 12" key="1">
    <citation type="journal article" date="2014" name="Genome Announc.">
        <title>Draft Genome Sequence of Fervidicella metallireducens Strain AeBT, an Iron-Reducing Thermoanaerobe from the Great Artesian Basin.</title>
        <authorList>
            <person name="Patel B.K."/>
        </authorList>
    </citation>
    <scope>NUCLEOTIDE SEQUENCE [LARGE SCALE GENOMIC DNA]</scope>
    <source>
        <strain evidence="11 12">AeB</strain>
    </source>
</reference>
<dbReference type="Pfam" id="PF06144">
    <property type="entry name" value="DNA_pol3_delta"/>
    <property type="match status" value="1"/>
</dbReference>
<dbReference type="OrthoDB" id="9775929at2"/>
<dbReference type="GO" id="GO:0003887">
    <property type="term" value="F:DNA-directed DNA polymerase activity"/>
    <property type="evidence" value="ECO:0007669"/>
    <property type="project" value="UniProtKB-KW"/>
</dbReference>
<dbReference type="InterPro" id="IPR048466">
    <property type="entry name" value="DNA_pol3_delta-like_C"/>
</dbReference>
<keyword evidence="4" id="KW-0548">Nucleotidyltransferase</keyword>
<dbReference type="InterPro" id="IPR010372">
    <property type="entry name" value="DNA_pol3_delta_N"/>
</dbReference>
<keyword evidence="12" id="KW-1185">Reference proteome</keyword>
<evidence type="ECO:0000256" key="6">
    <source>
        <dbReference type="ARBA" id="ARBA00022932"/>
    </source>
</evidence>
<evidence type="ECO:0000256" key="2">
    <source>
        <dbReference type="ARBA" id="ARBA00017703"/>
    </source>
</evidence>
<name>A0A017RUQ7_9CLOT</name>
<evidence type="ECO:0000256" key="8">
    <source>
        <dbReference type="ARBA" id="ARBA00049244"/>
    </source>
</evidence>
<gene>
    <name evidence="11" type="ORF">Q428_07875</name>
</gene>
<sequence length="332" mass="38266">MEIRNFKEFVKIVKEEEFEGVCVIGGQEKHLVKKAVDIILNKIKNFPELNVSYFEGANVNFNEIINSCETLPFLSDKKIIYIQNISNNALMAIGENLIEYCKNIPKGIILLITLEDDVDIKNKYLNVIKNIGYIIEFNQLRGDELNKFVIDMLGRYGKLINKSELIYLLSETGSSLESLEMEIQKLVCYAMDEDVITKEHIDSIVTRTLESNVFKMVDCIAKKDADNALTILNNLLFQKEEHLKILAMIIRQYRLLLQTKLALVEKLNINEIKSGLKLKDFMIQNLIRQCNIYSIQDIKNALRMCLDVDYSIKTNRISNDLALELLIVNLCK</sequence>
<organism evidence="11 12">
    <name type="scientific">Fervidicella metallireducens AeB</name>
    <dbReference type="NCBI Taxonomy" id="1403537"/>
    <lineage>
        <taxon>Bacteria</taxon>
        <taxon>Bacillati</taxon>
        <taxon>Bacillota</taxon>
        <taxon>Clostridia</taxon>
        <taxon>Eubacteriales</taxon>
        <taxon>Clostridiaceae</taxon>
        <taxon>Fervidicella</taxon>
    </lineage>
</organism>